<evidence type="ECO:0000313" key="10">
    <source>
        <dbReference type="EMBL" id="TWU02287.1"/>
    </source>
</evidence>
<keyword evidence="5 8" id="KW-0378">Hydrolase</keyword>
<comment type="similarity">
    <text evidence="1">Belongs to the cytidine and deoxycytidylate deaminase family. ADAT2 subfamily.</text>
</comment>
<comment type="function">
    <text evidence="8">Catalyzes the deamination of adenosine to inosine at the wobble position 34 of tRNA(Arg2).</text>
</comment>
<evidence type="ECO:0000313" key="11">
    <source>
        <dbReference type="Proteomes" id="UP000320176"/>
    </source>
</evidence>
<dbReference type="PANTHER" id="PTHR11079:SF202">
    <property type="entry name" value="TRNA-SPECIFIC ADENOSINE DEAMINASE"/>
    <property type="match status" value="1"/>
</dbReference>
<evidence type="ECO:0000259" key="9">
    <source>
        <dbReference type="PROSITE" id="PS51747"/>
    </source>
</evidence>
<dbReference type="RefSeq" id="WP_146521248.1">
    <property type="nucleotide sequence ID" value="NZ_CP151726.1"/>
</dbReference>
<dbReference type="Gene3D" id="3.40.140.10">
    <property type="entry name" value="Cytidine Deaminase, domain 2"/>
    <property type="match status" value="1"/>
</dbReference>
<evidence type="ECO:0000256" key="8">
    <source>
        <dbReference type="HAMAP-Rule" id="MF_00972"/>
    </source>
</evidence>
<evidence type="ECO:0000256" key="3">
    <source>
        <dbReference type="ARBA" id="ARBA00022694"/>
    </source>
</evidence>
<evidence type="ECO:0000256" key="2">
    <source>
        <dbReference type="ARBA" id="ARBA00011738"/>
    </source>
</evidence>
<comment type="caution">
    <text evidence="10">The sequence shown here is derived from an EMBL/GenBank/DDBJ whole genome shotgun (WGS) entry which is preliminary data.</text>
</comment>
<keyword evidence="11" id="KW-1185">Reference proteome</keyword>
<feature type="binding site" evidence="8">
    <location>
        <position position="87"/>
    </location>
    <ligand>
        <name>Zn(2+)</name>
        <dbReference type="ChEBI" id="CHEBI:29105"/>
        <note>catalytic</note>
    </ligand>
</feature>
<comment type="catalytic activity">
    <reaction evidence="7 8">
        <text>adenosine(34) in tRNA + H2O + H(+) = inosine(34) in tRNA + NH4(+)</text>
        <dbReference type="Rhea" id="RHEA:43168"/>
        <dbReference type="Rhea" id="RHEA-COMP:10373"/>
        <dbReference type="Rhea" id="RHEA-COMP:10374"/>
        <dbReference type="ChEBI" id="CHEBI:15377"/>
        <dbReference type="ChEBI" id="CHEBI:15378"/>
        <dbReference type="ChEBI" id="CHEBI:28938"/>
        <dbReference type="ChEBI" id="CHEBI:74411"/>
        <dbReference type="ChEBI" id="CHEBI:82852"/>
        <dbReference type="EC" id="3.5.4.33"/>
    </reaction>
</comment>
<dbReference type="InterPro" id="IPR016193">
    <property type="entry name" value="Cytidine_deaminase-like"/>
</dbReference>
<keyword evidence="6 8" id="KW-0862">Zinc</keyword>
<dbReference type="GO" id="GO:0052717">
    <property type="term" value="F:tRNA-specific adenosine-34 deaminase activity"/>
    <property type="evidence" value="ECO:0007669"/>
    <property type="project" value="UniProtKB-UniRule"/>
</dbReference>
<keyword evidence="4 8" id="KW-0479">Metal-binding</keyword>
<evidence type="ECO:0000256" key="7">
    <source>
        <dbReference type="ARBA" id="ARBA00048045"/>
    </source>
</evidence>
<proteinExistence type="inferred from homology"/>
<dbReference type="PROSITE" id="PS51747">
    <property type="entry name" value="CYT_DCMP_DEAMINASES_2"/>
    <property type="match status" value="1"/>
</dbReference>
<dbReference type="NCBIfam" id="NF008113">
    <property type="entry name" value="PRK10860.1"/>
    <property type="match status" value="1"/>
</dbReference>
<comment type="cofactor">
    <cofactor evidence="8">
        <name>Zn(2+)</name>
        <dbReference type="ChEBI" id="CHEBI:29105"/>
    </cofactor>
    <text evidence="8">Binds 1 zinc ion per subunit.</text>
</comment>
<organism evidence="10 11">
    <name type="scientific">Stieleria varia</name>
    <dbReference type="NCBI Taxonomy" id="2528005"/>
    <lineage>
        <taxon>Bacteria</taxon>
        <taxon>Pseudomonadati</taxon>
        <taxon>Planctomycetota</taxon>
        <taxon>Planctomycetia</taxon>
        <taxon>Pirellulales</taxon>
        <taxon>Pirellulaceae</taxon>
        <taxon>Stieleria</taxon>
    </lineage>
</organism>
<feature type="binding site" evidence="8">
    <location>
        <position position="54"/>
    </location>
    <ligand>
        <name>Zn(2+)</name>
        <dbReference type="ChEBI" id="CHEBI:29105"/>
        <note>catalytic</note>
    </ligand>
</feature>
<dbReference type="InterPro" id="IPR016192">
    <property type="entry name" value="APOBEC/CMP_deaminase_Zn-bd"/>
</dbReference>
<dbReference type="CDD" id="cd01285">
    <property type="entry name" value="nucleoside_deaminase"/>
    <property type="match status" value="1"/>
</dbReference>
<accession>A0A5C6AS95</accession>
<dbReference type="PANTHER" id="PTHR11079">
    <property type="entry name" value="CYTOSINE DEAMINASE FAMILY MEMBER"/>
    <property type="match status" value="1"/>
</dbReference>
<dbReference type="InterPro" id="IPR028883">
    <property type="entry name" value="tRNA_aden_deaminase"/>
</dbReference>
<dbReference type="SUPFAM" id="SSF53927">
    <property type="entry name" value="Cytidine deaminase-like"/>
    <property type="match status" value="1"/>
</dbReference>
<dbReference type="Proteomes" id="UP000320176">
    <property type="component" value="Unassembled WGS sequence"/>
</dbReference>
<protein>
    <recommendedName>
        <fullName evidence="8">tRNA-specific adenosine deaminase</fullName>
        <ecNumber evidence="8">3.5.4.33</ecNumber>
    </recommendedName>
</protein>
<dbReference type="HAMAP" id="MF_00972">
    <property type="entry name" value="tRNA_aden_deaminase"/>
    <property type="match status" value="1"/>
</dbReference>
<evidence type="ECO:0000256" key="6">
    <source>
        <dbReference type="ARBA" id="ARBA00022833"/>
    </source>
</evidence>
<dbReference type="InterPro" id="IPR058535">
    <property type="entry name" value="MafB19-deam"/>
</dbReference>
<evidence type="ECO:0000256" key="4">
    <source>
        <dbReference type="ARBA" id="ARBA00022723"/>
    </source>
</evidence>
<dbReference type="AlphaFoldDB" id="A0A5C6AS95"/>
<reference evidence="10 11" key="1">
    <citation type="submission" date="2019-02" db="EMBL/GenBank/DDBJ databases">
        <title>Deep-cultivation of Planctomycetes and their phenomic and genomic characterization uncovers novel biology.</title>
        <authorList>
            <person name="Wiegand S."/>
            <person name="Jogler M."/>
            <person name="Boedeker C."/>
            <person name="Pinto D."/>
            <person name="Vollmers J."/>
            <person name="Rivas-Marin E."/>
            <person name="Kohn T."/>
            <person name="Peeters S.H."/>
            <person name="Heuer A."/>
            <person name="Rast P."/>
            <person name="Oberbeckmann S."/>
            <person name="Bunk B."/>
            <person name="Jeske O."/>
            <person name="Meyerdierks A."/>
            <person name="Storesund J.E."/>
            <person name="Kallscheuer N."/>
            <person name="Luecker S."/>
            <person name="Lage O.M."/>
            <person name="Pohl T."/>
            <person name="Merkel B.J."/>
            <person name="Hornburger P."/>
            <person name="Mueller R.-W."/>
            <person name="Bruemmer F."/>
            <person name="Labrenz M."/>
            <person name="Spormann A.M."/>
            <person name="Op Den Camp H."/>
            <person name="Overmann J."/>
            <person name="Amann R."/>
            <person name="Jetten M.S.M."/>
            <person name="Mascher T."/>
            <person name="Medema M.H."/>
            <person name="Devos D.P."/>
            <person name="Kaster A.-K."/>
            <person name="Ovreas L."/>
            <person name="Rohde M."/>
            <person name="Galperin M.Y."/>
            <person name="Jogler C."/>
        </authorList>
    </citation>
    <scope>NUCLEOTIDE SEQUENCE [LARGE SCALE GENOMIC DNA]</scope>
    <source>
        <strain evidence="10 11">Pla52n</strain>
    </source>
</reference>
<gene>
    <name evidence="8 10" type="primary">tadA</name>
    <name evidence="10" type="ORF">Pla52n_33370</name>
</gene>
<evidence type="ECO:0000256" key="1">
    <source>
        <dbReference type="ARBA" id="ARBA00010669"/>
    </source>
</evidence>
<feature type="active site" description="Proton donor" evidence="8">
    <location>
        <position position="56"/>
    </location>
</feature>
<dbReference type="EC" id="3.5.4.33" evidence="8"/>
<keyword evidence="3 8" id="KW-0819">tRNA processing</keyword>
<sequence>MIDVDQHWMTRALELAHQAVECDEVPVGAIIVRDHSIIGAAMNQRETLKDPTAHAEMIAITQAAAAMEDWRLEKTTLYVTLEPCVMCAGAILQSRVPRVVFGASDPKGGAVTSLYELLNDNRLNHRCAVTGGILAGPCGQILTDFFASKRQVGRRPSAGRLDV</sequence>
<dbReference type="PROSITE" id="PS00903">
    <property type="entry name" value="CYT_DCMP_DEAMINASES_1"/>
    <property type="match status" value="1"/>
</dbReference>
<dbReference type="InterPro" id="IPR002125">
    <property type="entry name" value="CMP_dCMP_dom"/>
</dbReference>
<feature type="domain" description="CMP/dCMP-type deaminase" evidence="9">
    <location>
        <begin position="3"/>
        <end position="125"/>
    </location>
</feature>
<dbReference type="GO" id="GO:0008270">
    <property type="term" value="F:zinc ion binding"/>
    <property type="evidence" value="ECO:0007669"/>
    <property type="project" value="UniProtKB-UniRule"/>
</dbReference>
<dbReference type="GO" id="GO:0002100">
    <property type="term" value="P:tRNA wobble adenosine to inosine editing"/>
    <property type="evidence" value="ECO:0007669"/>
    <property type="project" value="UniProtKB-UniRule"/>
</dbReference>
<name>A0A5C6AS95_9BACT</name>
<feature type="binding site" evidence="8">
    <location>
        <position position="84"/>
    </location>
    <ligand>
        <name>Zn(2+)</name>
        <dbReference type="ChEBI" id="CHEBI:29105"/>
        <note>catalytic</note>
    </ligand>
</feature>
<dbReference type="OrthoDB" id="9802676at2"/>
<evidence type="ECO:0000256" key="5">
    <source>
        <dbReference type="ARBA" id="ARBA00022801"/>
    </source>
</evidence>
<dbReference type="Pfam" id="PF14437">
    <property type="entry name" value="MafB19-deam"/>
    <property type="match status" value="1"/>
</dbReference>
<dbReference type="EMBL" id="SJPN01000004">
    <property type="protein sequence ID" value="TWU02287.1"/>
    <property type="molecule type" value="Genomic_DNA"/>
</dbReference>
<dbReference type="FunFam" id="3.40.140.10:FF:000005">
    <property type="entry name" value="tRNA-specific adenosine deaminase"/>
    <property type="match status" value="1"/>
</dbReference>
<comment type="subunit">
    <text evidence="2 8">Homodimer.</text>
</comment>